<organism evidence="5 6">
    <name type="scientific">Xenorhabdus vietnamensis</name>
    <dbReference type="NCBI Taxonomy" id="351656"/>
    <lineage>
        <taxon>Bacteria</taxon>
        <taxon>Pseudomonadati</taxon>
        <taxon>Pseudomonadota</taxon>
        <taxon>Gammaproteobacteria</taxon>
        <taxon>Enterobacterales</taxon>
        <taxon>Morganellaceae</taxon>
        <taxon>Xenorhabdus</taxon>
    </lineage>
</organism>
<dbReference type="SUPFAM" id="SSF55248">
    <property type="entry name" value="PCD-like"/>
    <property type="match status" value="1"/>
</dbReference>
<keyword evidence="3 4" id="KW-0456">Lyase</keyword>
<dbReference type="PANTHER" id="PTHR12599:SF0">
    <property type="entry name" value="PTERIN-4-ALPHA-CARBINOLAMINE DEHYDRATASE"/>
    <property type="match status" value="1"/>
</dbReference>
<name>A0A1Y2SKT9_9GAMM</name>
<evidence type="ECO:0000256" key="4">
    <source>
        <dbReference type="HAMAP-Rule" id="MF_00434"/>
    </source>
</evidence>
<evidence type="ECO:0000256" key="3">
    <source>
        <dbReference type="ARBA" id="ARBA00023239"/>
    </source>
</evidence>
<gene>
    <name evidence="5" type="primary">phhB</name>
    <name evidence="5" type="ORF">Xvie_00017</name>
</gene>
<dbReference type="InterPro" id="IPR001533">
    <property type="entry name" value="Pterin_deHydtase"/>
</dbReference>
<dbReference type="EMBL" id="MUBJ01000001">
    <property type="protein sequence ID" value="OTA18203.1"/>
    <property type="molecule type" value="Genomic_DNA"/>
</dbReference>
<dbReference type="RefSeq" id="WP_086107379.1">
    <property type="nucleotide sequence ID" value="NZ_CAWNGD010000001.1"/>
</dbReference>
<dbReference type="OrthoDB" id="5294615at2"/>
<comment type="similarity">
    <text evidence="2 4">Belongs to the pterin-4-alpha-carbinolamine dehydratase family.</text>
</comment>
<dbReference type="AlphaFoldDB" id="A0A1Y2SKT9"/>
<dbReference type="EC" id="4.2.1.96" evidence="4"/>
<dbReference type="HAMAP" id="MF_00434">
    <property type="entry name" value="Pterin_4_alpha"/>
    <property type="match status" value="1"/>
</dbReference>
<dbReference type="InterPro" id="IPR036428">
    <property type="entry name" value="PCD_sf"/>
</dbReference>
<comment type="caution">
    <text evidence="5">The sequence shown here is derived from an EMBL/GenBank/DDBJ whole genome shotgun (WGS) entry which is preliminary data.</text>
</comment>
<comment type="catalytic activity">
    <reaction evidence="1 4">
        <text>(4aS,6R)-4a-hydroxy-L-erythro-5,6,7,8-tetrahydrobiopterin = (6R)-L-erythro-6,7-dihydrobiopterin + H2O</text>
        <dbReference type="Rhea" id="RHEA:11920"/>
        <dbReference type="ChEBI" id="CHEBI:15377"/>
        <dbReference type="ChEBI" id="CHEBI:15642"/>
        <dbReference type="ChEBI" id="CHEBI:43120"/>
        <dbReference type="EC" id="4.2.1.96"/>
    </reaction>
</comment>
<keyword evidence="6" id="KW-1185">Reference proteome</keyword>
<dbReference type="Proteomes" id="UP000194350">
    <property type="component" value="Unassembled WGS sequence"/>
</dbReference>
<evidence type="ECO:0000313" key="5">
    <source>
        <dbReference type="EMBL" id="OTA18203.1"/>
    </source>
</evidence>
<dbReference type="GO" id="GO:0008124">
    <property type="term" value="F:4-alpha-hydroxytetrahydrobiopterin dehydratase activity"/>
    <property type="evidence" value="ECO:0007669"/>
    <property type="project" value="UniProtKB-UniRule"/>
</dbReference>
<evidence type="ECO:0000313" key="6">
    <source>
        <dbReference type="Proteomes" id="UP000194350"/>
    </source>
</evidence>
<dbReference type="STRING" id="351656.Xvie_00017"/>
<evidence type="ECO:0000256" key="1">
    <source>
        <dbReference type="ARBA" id="ARBA00001554"/>
    </source>
</evidence>
<dbReference type="GO" id="GO:0006729">
    <property type="term" value="P:tetrahydrobiopterin biosynthetic process"/>
    <property type="evidence" value="ECO:0007669"/>
    <property type="project" value="InterPro"/>
</dbReference>
<sequence>MNLKLTTDELEKQLDILNQSDENNWIISDGKLTKNFSFKNFTKAFSFMSACVDVIKKQKHHPEWSNVYNKVVVQLVTHDVGGISMKDFTLAYEMDNLAKIQAVSC</sequence>
<accession>A0A1Y2SKT9</accession>
<dbReference type="Gene3D" id="3.30.1360.20">
    <property type="entry name" value="Transcriptional coactivator/pterin dehydratase"/>
    <property type="match status" value="1"/>
</dbReference>
<evidence type="ECO:0000256" key="2">
    <source>
        <dbReference type="ARBA" id="ARBA00006472"/>
    </source>
</evidence>
<dbReference type="PANTHER" id="PTHR12599">
    <property type="entry name" value="PTERIN-4-ALPHA-CARBINOLAMINE DEHYDRATASE"/>
    <property type="match status" value="1"/>
</dbReference>
<dbReference type="Pfam" id="PF01329">
    <property type="entry name" value="Pterin_4a"/>
    <property type="match status" value="1"/>
</dbReference>
<reference evidence="5 6" key="1">
    <citation type="submission" date="2016-10" db="EMBL/GenBank/DDBJ databases">
        <title>Systematic genetic and metabolomic analysis of Xenorhabdus and Photorhabdus spp., highlights the requirements for a dual symbiotic and pathogenic life style.</title>
        <authorList>
            <person name="Tobias N.J."/>
            <person name="Wolff H."/>
            <person name="Djahanschiri B."/>
            <person name="Pidot S.J."/>
            <person name="Stinear T.P."/>
            <person name="Ebersberger I."/>
            <person name="Bode H.B."/>
        </authorList>
    </citation>
    <scope>NUCLEOTIDE SEQUENCE [LARGE SCALE GENOMIC DNA]</scope>
    <source>
        <strain evidence="5 6">DSM 22392</strain>
    </source>
</reference>
<protein>
    <recommendedName>
        <fullName evidence="4">Putative pterin-4-alpha-carbinolamine dehydratase</fullName>
        <shortName evidence="4">PHS</shortName>
        <ecNumber evidence="4">4.2.1.96</ecNumber>
    </recommendedName>
    <alternativeName>
        <fullName evidence="4">4-alpha-hydroxy-tetrahydropterin dehydratase</fullName>
    </alternativeName>
    <alternativeName>
        <fullName evidence="4">Pterin carbinolamine dehydratase</fullName>
        <shortName evidence="4">PCD</shortName>
    </alternativeName>
</protein>
<proteinExistence type="inferred from homology"/>